<evidence type="ECO:0000256" key="2">
    <source>
        <dbReference type="ARBA" id="ARBA00022598"/>
    </source>
</evidence>
<dbReference type="RefSeq" id="WP_203981550.1">
    <property type="nucleotide sequence ID" value="NZ_BAAAQJ010000030.1"/>
</dbReference>
<reference evidence="5" key="1">
    <citation type="submission" date="2021-01" db="EMBL/GenBank/DDBJ databases">
        <title>Whole genome shotgun sequence of Planosporangium flavigriseum NBRC 105377.</title>
        <authorList>
            <person name="Komaki H."/>
            <person name="Tamura T."/>
        </authorList>
    </citation>
    <scope>NUCLEOTIDE SEQUENCE</scope>
    <source>
        <strain evidence="5">NBRC 105377</strain>
    </source>
</reference>
<dbReference type="PROSITE" id="PS00455">
    <property type="entry name" value="AMP_BINDING"/>
    <property type="match status" value="1"/>
</dbReference>
<proteinExistence type="inferred from homology"/>
<keyword evidence="6" id="KW-1185">Reference proteome</keyword>
<dbReference type="Pfam" id="PF00501">
    <property type="entry name" value="AMP-binding"/>
    <property type="match status" value="1"/>
</dbReference>
<organism evidence="5 6">
    <name type="scientific">Planosporangium flavigriseum</name>
    <dbReference type="NCBI Taxonomy" id="373681"/>
    <lineage>
        <taxon>Bacteria</taxon>
        <taxon>Bacillati</taxon>
        <taxon>Actinomycetota</taxon>
        <taxon>Actinomycetes</taxon>
        <taxon>Micromonosporales</taxon>
        <taxon>Micromonosporaceae</taxon>
        <taxon>Planosporangium</taxon>
    </lineage>
</organism>
<evidence type="ECO:0000313" key="5">
    <source>
        <dbReference type="EMBL" id="GIG76094.1"/>
    </source>
</evidence>
<accession>A0A8J3LR69</accession>
<evidence type="ECO:0000259" key="3">
    <source>
        <dbReference type="Pfam" id="PF00501"/>
    </source>
</evidence>
<gene>
    <name evidence="5" type="ORF">Pfl04_44980</name>
</gene>
<dbReference type="GO" id="GO:0006631">
    <property type="term" value="P:fatty acid metabolic process"/>
    <property type="evidence" value="ECO:0007669"/>
    <property type="project" value="TreeGrafter"/>
</dbReference>
<dbReference type="Pfam" id="PF13193">
    <property type="entry name" value="AMP-binding_C"/>
    <property type="match status" value="1"/>
</dbReference>
<comment type="similarity">
    <text evidence="1">Belongs to the ATP-dependent AMP-binding enzyme family.</text>
</comment>
<sequence>MTQQVPEQPAPHWSIHLPAGVDQASVDLGAGGTLPGAWVARWAADPGRTVLSTPDGPALSAAELADRTATAAARYAAAGLAPGDRVLMSAGPSLDLIVAYVGALRYGLTVVPANTAYTARELAALAAEATPALAVVDDAARALGLPQVTGADLKGLPAPAAGIALDGVAPDDVALIVYTSGTTGAPKGAPLTHANLLASAHAVRLAWRWEPDDRLALCLPLFHVHGLGVGLHGTLTAGASAFVMPGFDPAGVGAAVRDHGATMFFGVPTMYHRLAASEHLRDLSSLRLAVSGSAPLPADLHESVAQGSGQRVLERYGMTETIMLVSNPYDGERRPGTVGFPLPGVDVRLAPRAGGAAEIEVTGPNVIAGYRNRPDADAQAFAPDGWFRTGDLGTLDDDGYLRISGRAKELIITGGYNVYPREVEEVLRAHPGVGDAAVVGAPSAEWGETVAAFVVPADAVDTGVLERELAQWCADRLAPYKRPRLWRWIDTVPRNALGKIVRHELVP</sequence>
<dbReference type="PANTHER" id="PTHR43201">
    <property type="entry name" value="ACYL-COA SYNTHETASE"/>
    <property type="match status" value="1"/>
</dbReference>
<evidence type="ECO:0000313" key="6">
    <source>
        <dbReference type="Proteomes" id="UP000653674"/>
    </source>
</evidence>
<keyword evidence="2 5" id="KW-0436">Ligase</keyword>
<dbReference type="Gene3D" id="3.30.300.30">
    <property type="match status" value="1"/>
</dbReference>
<protein>
    <submittedName>
        <fullName evidence="5">Long-chain-fatty-acid--CoA ligase</fullName>
    </submittedName>
</protein>
<dbReference type="InterPro" id="IPR000873">
    <property type="entry name" value="AMP-dep_synth/lig_dom"/>
</dbReference>
<dbReference type="AlphaFoldDB" id="A0A8J3LR69"/>
<dbReference type="GO" id="GO:0031956">
    <property type="term" value="F:medium-chain fatty acid-CoA ligase activity"/>
    <property type="evidence" value="ECO:0007669"/>
    <property type="project" value="TreeGrafter"/>
</dbReference>
<feature type="domain" description="AMP-binding enzyme C-terminal" evidence="4">
    <location>
        <begin position="422"/>
        <end position="499"/>
    </location>
</feature>
<dbReference type="Proteomes" id="UP000653674">
    <property type="component" value="Unassembled WGS sequence"/>
</dbReference>
<dbReference type="InterPro" id="IPR042099">
    <property type="entry name" value="ANL_N_sf"/>
</dbReference>
<dbReference type="InterPro" id="IPR025110">
    <property type="entry name" value="AMP-bd_C"/>
</dbReference>
<dbReference type="PANTHER" id="PTHR43201:SF5">
    <property type="entry name" value="MEDIUM-CHAIN ACYL-COA LIGASE ACSF2, MITOCHONDRIAL"/>
    <property type="match status" value="1"/>
</dbReference>
<dbReference type="Gene3D" id="3.40.50.12780">
    <property type="entry name" value="N-terminal domain of ligase-like"/>
    <property type="match status" value="1"/>
</dbReference>
<dbReference type="EMBL" id="BONU01000044">
    <property type="protein sequence ID" value="GIG76094.1"/>
    <property type="molecule type" value="Genomic_DNA"/>
</dbReference>
<dbReference type="InterPro" id="IPR045851">
    <property type="entry name" value="AMP-bd_C_sf"/>
</dbReference>
<evidence type="ECO:0000259" key="4">
    <source>
        <dbReference type="Pfam" id="PF13193"/>
    </source>
</evidence>
<feature type="domain" description="AMP-dependent synthetase/ligase" evidence="3">
    <location>
        <begin position="42"/>
        <end position="370"/>
    </location>
</feature>
<evidence type="ECO:0000256" key="1">
    <source>
        <dbReference type="ARBA" id="ARBA00006432"/>
    </source>
</evidence>
<name>A0A8J3LR69_9ACTN</name>
<dbReference type="InterPro" id="IPR020845">
    <property type="entry name" value="AMP-binding_CS"/>
</dbReference>
<comment type="caution">
    <text evidence="5">The sequence shown here is derived from an EMBL/GenBank/DDBJ whole genome shotgun (WGS) entry which is preliminary data.</text>
</comment>
<dbReference type="SUPFAM" id="SSF56801">
    <property type="entry name" value="Acetyl-CoA synthetase-like"/>
    <property type="match status" value="1"/>
</dbReference>